<feature type="domain" description="Peptidase S9A N-terminal" evidence="1">
    <location>
        <begin position="70"/>
        <end position="119"/>
    </location>
</feature>
<dbReference type="InterPro" id="IPR023302">
    <property type="entry name" value="Pept_S9A_N"/>
</dbReference>
<dbReference type="Proteomes" id="UP000824782">
    <property type="component" value="Unassembled WGS sequence"/>
</dbReference>
<organism evidence="2 3">
    <name type="scientific">Engystomops pustulosus</name>
    <name type="common">Tungara frog</name>
    <name type="synonym">Physalaemus pustulosus</name>
    <dbReference type="NCBI Taxonomy" id="76066"/>
    <lineage>
        <taxon>Eukaryota</taxon>
        <taxon>Metazoa</taxon>
        <taxon>Chordata</taxon>
        <taxon>Craniata</taxon>
        <taxon>Vertebrata</taxon>
        <taxon>Euteleostomi</taxon>
        <taxon>Amphibia</taxon>
        <taxon>Batrachia</taxon>
        <taxon>Anura</taxon>
        <taxon>Neobatrachia</taxon>
        <taxon>Hyloidea</taxon>
        <taxon>Leptodactylidae</taxon>
        <taxon>Leiuperinae</taxon>
        <taxon>Engystomops</taxon>
    </lineage>
</organism>
<dbReference type="Pfam" id="PF02897">
    <property type="entry name" value="Peptidase_S9_N"/>
    <property type="match status" value="1"/>
</dbReference>
<dbReference type="InterPro" id="IPR029058">
    <property type="entry name" value="AB_hydrolase_fold"/>
</dbReference>
<name>A0AAV6YJP4_ENGPU</name>
<dbReference type="Gene3D" id="2.130.10.120">
    <property type="entry name" value="Prolyl oligopeptidase, N-terminal domain"/>
    <property type="match status" value="1"/>
</dbReference>
<reference evidence="2" key="1">
    <citation type="thesis" date="2020" institute="ProQuest LLC" country="789 East Eisenhower Parkway, Ann Arbor, MI, USA">
        <title>Comparative Genomics and Chromosome Evolution.</title>
        <authorList>
            <person name="Mudd A.B."/>
        </authorList>
    </citation>
    <scope>NUCLEOTIDE SEQUENCE</scope>
    <source>
        <strain evidence="2">237g6f4</strain>
        <tissue evidence="2">Blood</tissue>
    </source>
</reference>
<dbReference type="GO" id="GO:0005829">
    <property type="term" value="C:cytosol"/>
    <property type="evidence" value="ECO:0007669"/>
    <property type="project" value="TreeGrafter"/>
</dbReference>
<protein>
    <recommendedName>
        <fullName evidence="1">Peptidase S9A N-terminal domain-containing protein</fullName>
    </recommendedName>
</protein>
<dbReference type="EMBL" id="WNYA01031057">
    <property type="protein sequence ID" value="KAG8537367.1"/>
    <property type="molecule type" value="Genomic_DNA"/>
</dbReference>
<accession>A0AAV6YJP4</accession>
<dbReference type="AlphaFoldDB" id="A0AAV6YJP4"/>
<dbReference type="PANTHER" id="PTHR42881">
    <property type="entry name" value="PROLYL ENDOPEPTIDASE"/>
    <property type="match status" value="1"/>
</dbReference>
<gene>
    <name evidence="2" type="ORF">GDO81_024653</name>
</gene>
<dbReference type="InterPro" id="IPR051167">
    <property type="entry name" value="Prolyl_oligopep/macrocyclase"/>
</dbReference>
<proteinExistence type="predicted"/>
<dbReference type="Gene3D" id="3.40.50.1820">
    <property type="entry name" value="alpha/beta hydrolase"/>
    <property type="match status" value="1"/>
</dbReference>
<dbReference type="GO" id="GO:0070012">
    <property type="term" value="F:oligopeptidase activity"/>
    <property type="evidence" value="ECO:0007669"/>
    <property type="project" value="TreeGrafter"/>
</dbReference>
<dbReference type="SUPFAM" id="SSF50993">
    <property type="entry name" value="Peptidase/esterase 'gauge' domain"/>
    <property type="match status" value="1"/>
</dbReference>
<sequence length="119" mass="14013">MMTAMHRLRYATFRHYDATAALLTQAERRRRLLSDILLPGLSVAARLLSGPKPLKKMQQQQVFSYPEVTRDESAAFVEAQNKLTMPFLEKCPVRRLFKERMTELYDYPKYSCHFKKGKR</sequence>
<keyword evidence="3" id="KW-1185">Reference proteome</keyword>
<evidence type="ECO:0000313" key="2">
    <source>
        <dbReference type="EMBL" id="KAG8537367.1"/>
    </source>
</evidence>
<dbReference type="PANTHER" id="PTHR42881:SF2">
    <property type="entry name" value="PROLYL ENDOPEPTIDASE"/>
    <property type="match status" value="1"/>
</dbReference>
<comment type="caution">
    <text evidence="2">The sequence shown here is derived from an EMBL/GenBank/DDBJ whole genome shotgun (WGS) entry which is preliminary data.</text>
</comment>
<evidence type="ECO:0000259" key="1">
    <source>
        <dbReference type="Pfam" id="PF02897"/>
    </source>
</evidence>
<dbReference type="GO" id="GO:0004252">
    <property type="term" value="F:serine-type endopeptidase activity"/>
    <property type="evidence" value="ECO:0007669"/>
    <property type="project" value="InterPro"/>
</dbReference>
<evidence type="ECO:0000313" key="3">
    <source>
        <dbReference type="Proteomes" id="UP000824782"/>
    </source>
</evidence>